<dbReference type="InterPro" id="IPR013783">
    <property type="entry name" value="Ig-like_fold"/>
</dbReference>
<dbReference type="PROSITE" id="PS50093">
    <property type="entry name" value="PKD"/>
    <property type="match status" value="1"/>
</dbReference>
<dbReference type="EMBL" id="MFGO01000015">
    <property type="protein sequence ID" value="OGF41035.1"/>
    <property type="molecule type" value="Genomic_DNA"/>
</dbReference>
<dbReference type="Pfam" id="PF00932">
    <property type="entry name" value="LTD"/>
    <property type="match status" value="3"/>
</dbReference>
<keyword evidence="2" id="KW-0472">Membrane</keyword>
<dbReference type="SUPFAM" id="SSF74853">
    <property type="entry name" value="Lamin A/C globular tail domain"/>
    <property type="match status" value="3"/>
</dbReference>
<organism evidence="5 6">
    <name type="scientific">Candidatus Falkowbacteria bacterium RIFOXYD2_FULL_34_120</name>
    <dbReference type="NCBI Taxonomy" id="1798007"/>
    <lineage>
        <taxon>Bacteria</taxon>
        <taxon>Candidatus Falkowiibacteriota</taxon>
    </lineage>
</organism>
<feature type="domain" description="PKD" evidence="3">
    <location>
        <begin position="356"/>
        <end position="436"/>
    </location>
</feature>
<dbReference type="Pfam" id="PF18911">
    <property type="entry name" value="PKD_4"/>
    <property type="match status" value="1"/>
</dbReference>
<dbReference type="InterPro" id="IPR035986">
    <property type="entry name" value="PKD_dom_sf"/>
</dbReference>
<dbReference type="CDD" id="cd00146">
    <property type="entry name" value="PKD"/>
    <property type="match status" value="1"/>
</dbReference>
<accession>A0A1F5TPY8</accession>
<dbReference type="InterPro" id="IPR001322">
    <property type="entry name" value="Lamin_tail_dom"/>
</dbReference>
<feature type="domain" description="LTD" evidence="4">
    <location>
        <begin position="432"/>
        <end position="555"/>
    </location>
</feature>
<dbReference type="InterPro" id="IPR000601">
    <property type="entry name" value="PKD_dom"/>
</dbReference>
<dbReference type="PANTHER" id="PTHR37397:SF1">
    <property type="entry name" value="LTD DOMAIN-CONTAINING PROTEIN"/>
    <property type="match status" value="1"/>
</dbReference>
<protein>
    <recommendedName>
        <fullName evidence="7">PKD domain-containing protein</fullName>
    </recommendedName>
</protein>
<feature type="region of interest" description="Disordered" evidence="1">
    <location>
        <begin position="175"/>
        <end position="214"/>
    </location>
</feature>
<dbReference type="Gene3D" id="2.60.40.10">
    <property type="entry name" value="Immunoglobulins"/>
    <property type="match status" value="1"/>
</dbReference>
<dbReference type="SUPFAM" id="SSF49299">
    <property type="entry name" value="PKD domain"/>
    <property type="match status" value="1"/>
</dbReference>
<keyword evidence="2" id="KW-1133">Transmembrane helix</keyword>
<evidence type="ECO:0000313" key="5">
    <source>
        <dbReference type="EMBL" id="OGF41035.1"/>
    </source>
</evidence>
<evidence type="ECO:0000256" key="1">
    <source>
        <dbReference type="SAM" id="MobiDB-lite"/>
    </source>
</evidence>
<proteinExistence type="predicted"/>
<evidence type="ECO:0008006" key="7">
    <source>
        <dbReference type="Google" id="ProtNLM"/>
    </source>
</evidence>
<dbReference type="Proteomes" id="UP000177579">
    <property type="component" value="Unassembled WGS sequence"/>
</dbReference>
<dbReference type="PANTHER" id="PTHR37397">
    <property type="entry name" value="SI:CH211-183D21.1"/>
    <property type="match status" value="1"/>
</dbReference>
<dbReference type="InterPro" id="IPR022409">
    <property type="entry name" value="PKD/Chitinase_dom"/>
</dbReference>
<dbReference type="AlphaFoldDB" id="A0A1F5TPY8"/>
<evidence type="ECO:0000259" key="4">
    <source>
        <dbReference type="PROSITE" id="PS51841"/>
    </source>
</evidence>
<feature type="domain" description="LTD" evidence="4">
    <location>
        <begin position="19"/>
        <end position="184"/>
    </location>
</feature>
<dbReference type="PROSITE" id="PS51841">
    <property type="entry name" value="LTD"/>
    <property type="match status" value="3"/>
</dbReference>
<sequence length="839" mass="95105">MKRWKKTSLYLALFGAIFYFLRAGASAQNHIIINEILIGTSDSAKMEFIEIYNPTSETIDLSGFSLKKKTKGGTESNLVSNSKFIGSIGPQEYFVISHPDYQNDFNADLAYSGTSYSISDHNTILFYNNAEELIDKAGYGEATDYENYPAINPDTGISIGRINFIDSNNNSDDFVVLDSVSPGSQNTEMSHEPPLAGDETSKEQEKTGQTNAQTQIDPDLEVFDFSQDIILSEIFPNPVGLDQDSEWIEIYNRGTRTINLYGWQMGDESGTRYTFPKQTIKAREYLVVEKKNSGISLNNKEDTVFIWQPFKDEFLQRIKYEKAGEGESYNYLDYKWTWNNNPTPGEKNKFEYKNTPPNVDFYFSEAMRVGTPICFDGSDTSDKDGDALRFFWDFGDGFTNNLPNPEHTFWREGEFEIKLLVSDGIGTSSAVKKIQIGRQEKGDDVLGWADQYTPVVINEILPDPNGKDTENEFIELYNNGEGDVNLRGWILDDEEGGSAPYKFTEDTWLGSDQYFVVFRPVSKLALNNDIDTVRLFKNEKELVEEIKYENVVPNNSYARGLNNRWFWTEEATPEEENSIQFSEEFENDNLVFLKSGNNEKEIPFVLISEIGNYNISDKLRVSGIVAVEPGVLGAQYFYITEQNGIQVYNYRRDFPDLKAGNIIEVTGELSVIGDEYRIKTKTKDDIIIIDKIPAPQPIDIDCGDIDIKMIGSLVLIRGEVIERKGCSVFLDDGSDEIKVYIKESTGIDFKSIKAGDWLSVIGIVSSTNTGIRILPRTPEDIEKQEIIVKSAENEVIGEVPAQKEWSIEGREKTEWYKYALVVSGFIFITIGFGYLKFKK</sequence>
<dbReference type="SMART" id="SM00089">
    <property type="entry name" value="PKD"/>
    <property type="match status" value="1"/>
</dbReference>
<reference evidence="5 6" key="1">
    <citation type="journal article" date="2016" name="Nat. Commun.">
        <title>Thousands of microbial genomes shed light on interconnected biogeochemical processes in an aquifer system.</title>
        <authorList>
            <person name="Anantharaman K."/>
            <person name="Brown C.T."/>
            <person name="Hug L.A."/>
            <person name="Sharon I."/>
            <person name="Castelle C.J."/>
            <person name="Probst A.J."/>
            <person name="Thomas B.C."/>
            <person name="Singh A."/>
            <person name="Wilkins M.J."/>
            <person name="Karaoz U."/>
            <person name="Brodie E.L."/>
            <person name="Williams K.H."/>
            <person name="Hubbard S.S."/>
            <person name="Banfield J.F."/>
        </authorList>
    </citation>
    <scope>NUCLEOTIDE SEQUENCE [LARGE SCALE GENOMIC DNA]</scope>
</reference>
<evidence type="ECO:0000313" key="6">
    <source>
        <dbReference type="Proteomes" id="UP000177579"/>
    </source>
</evidence>
<comment type="caution">
    <text evidence="5">The sequence shown here is derived from an EMBL/GenBank/DDBJ whole genome shotgun (WGS) entry which is preliminary data.</text>
</comment>
<evidence type="ECO:0000256" key="2">
    <source>
        <dbReference type="SAM" id="Phobius"/>
    </source>
</evidence>
<dbReference type="Gene3D" id="2.60.40.1260">
    <property type="entry name" value="Lamin Tail domain"/>
    <property type="match status" value="3"/>
</dbReference>
<gene>
    <name evidence="5" type="ORF">A2531_03735</name>
</gene>
<name>A0A1F5TPY8_9BACT</name>
<feature type="domain" description="LTD" evidence="4">
    <location>
        <begin position="223"/>
        <end position="363"/>
    </location>
</feature>
<keyword evidence="2" id="KW-0812">Transmembrane</keyword>
<feature type="transmembrane region" description="Helical" evidence="2">
    <location>
        <begin position="815"/>
        <end position="835"/>
    </location>
</feature>
<evidence type="ECO:0000259" key="3">
    <source>
        <dbReference type="PROSITE" id="PS50093"/>
    </source>
</evidence>
<dbReference type="InterPro" id="IPR036415">
    <property type="entry name" value="Lamin_tail_dom_sf"/>
</dbReference>